<evidence type="ECO:0000313" key="1">
    <source>
        <dbReference type="EnsemblMetazoa" id="AQUA008188-PA"/>
    </source>
</evidence>
<dbReference type="EnsemblMetazoa" id="AQUA008188-RA">
    <property type="protein sequence ID" value="AQUA008188-PA"/>
    <property type="gene ID" value="AQUA008188"/>
</dbReference>
<keyword evidence="2" id="KW-1185">Reference proteome</keyword>
<reference evidence="1" key="1">
    <citation type="submission" date="2020-05" db="UniProtKB">
        <authorList>
            <consortium name="EnsemblMetazoa"/>
        </authorList>
    </citation>
    <scope>IDENTIFICATION</scope>
    <source>
        <strain evidence="1">SANGQUA</strain>
    </source>
</reference>
<sequence>MSQTLGSLVEVFEIGMQNSIVNKPTCFIPPTATNLVEVCIEVSCCVYHGSSNGSYLYGTESGRRSCKPLRLLLTKLERLGYATSLLKWFRSYLTTNKCV</sequence>
<dbReference type="AlphaFoldDB" id="A0A182XED5"/>
<organism evidence="1 2">
    <name type="scientific">Anopheles quadriannulatus</name>
    <name type="common">Mosquito</name>
    <dbReference type="NCBI Taxonomy" id="34691"/>
    <lineage>
        <taxon>Eukaryota</taxon>
        <taxon>Metazoa</taxon>
        <taxon>Ecdysozoa</taxon>
        <taxon>Arthropoda</taxon>
        <taxon>Hexapoda</taxon>
        <taxon>Insecta</taxon>
        <taxon>Pterygota</taxon>
        <taxon>Neoptera</taxon>
        <taxon>Endopterygota</taxon>
        <taxon>Diptera</taxon>
        <taxon>Nematocera</taxon>
        <taxon>Culicoidea</taxon>
        <taxon>Culicidae</taxon>
        <taxon>Anophelinae</taxon>
        <taxon>Anopheles</taxon>
    </lineage>
</organism>
<protein>
    <submittedName>
        <fullName evidence="1">Uncharacterized protein</fullName>
    </submittedName>
</protein>
<proteinExistence type="predicted"/>
<dbReference type="VEuPathDB" id="VectorBase:AQUA008188"/>
<name>A0A182XED5_ANOQN</name>
<dbReference type="Proteomes" id="UP000076407">
    <property type="component" value="Unassembled WGS sequence"/>
</dbReference>
<evidence type="ECO:0000313" key="2">
    <source>
        <dbReference type="Proteomes" id="UP000076407"/>
    </source>
</evidence>
<accession>A0A182XED5</accession>